<feature type="region of interest" description="Disordered" evidence="1">
    <location>
        <begin position="1"/>
        <end position="27"/>
    </location>
</feature>
<keyword evidence="3" id="KW-1185">Reference proteome</keyword>
<dbReference type="EMBL" id="PDUG01000003">
    <property type="protein sequence ID" value="PIC39918.1"/>
    <property type="molecule type" value="Genomic_DNA"/>
</dbReference>
<protein>
    <submittedName>
        <fullName evidence="2">Uncharacterized protein</fullName>
    </submittedName>
</protein>
<name>A0A2G5UK72_9PELO</name>
<organism evidence="2 3">
    <name type="scientific">Caenorhabditis nigoni</name>
    <dbReference type="NCBI Taxonomy" id="1611254"/>
    <lineage>
        <taxon>Eukaryota</taxon>
        <taxon>Metazoa</taxon>
        <taxon>Ecdysozoa</taxon>
        <taxon>Nematoda</taxon>
        <taxon>Chromadorea</taxon>
        <taxon>Rhabditida</taxon>
        <taxon>Rhabditina</taxon>
        <taxon>Rhabditomorpha</taxon>
        <taxon>Rhabditoidea</taxon>
        <taxon>Rhabditidae</taxon>
        <taxon>Peloderinae</taxon>
        <taxon>Caenorhabditis</taxon>
    </lineage>
</organism>
<accession>A0A2G5UK72</accession>
<evidence type="ECO:0000313" key="2">
    <source>
        <dbReference type="EMBL" id="PIC39918.1"/>
    </source>
</evidence>
<evidence type="ECO:0000313" key="3">
    <source>
        <dbReference type="Proteomes" id="UP000230233"/>
    </source>
</evidence>
<comment type="caution">
    <text evidence="2">The sequence shown here is derived from an EMBL/GenBank/DDBJ whole genome shotgun (WGS) entry which is preliminary data.</text>
</comment>
<dbReference type="Proteomes" id="UP000230233">
    <property type="component" value="Chromosome III"/>
</dbReference>
<sequence>MQIAQWSLPEFSTRNPQKRKAKGAVIDGKSPQTFQDALNSAVKFKLLLSEAAKANTRRRDESQDQRN</sequence>
<proteinExistence type="predicted"/>
<evidence type="ECO:0000256" key="1">
    <source>
        <dbReference type="SAM" id="MobiDB-lite"/>
    </source>
</evidence>
<gene>
    <name evidence="2" type="primary">Cnig_chr_III.g11453</name>
    <name evidence="2" type="ORF">B9Z55_011453</name>
</gene>
<dbReference type="AlphaFoldDB" id="A0A2G5UK72"/>
<reference evidence="3" key="1">
    <citation type="submission" date="2017-10" db="EMBL/GenBank/DDBJ databases">
        <title>Rapid genome shrinkage in a self-fertile nematode reveals novel sperm competition proteins.</title>
        <authorList>
            <person name="Yin D."/>
            <person name="Schwarz E.M."/>
            <person name="Thomas C.G."/>
            <person name="Felde R.L."/>
            <person name="Korf I.F."/>
            <person name="Cutter A.D."/>
            <person name="Schartner C.M."/>
            <person name="Ralston E.J."/>
            <person name="Meyer B.J."/>
            <person name="Haag E.S."/>
        </authorList>
    </citation>
    <scope>NUCLEOTIDE SEQUENCE [LARGE SCALE GENOMIC DNA]</scope>
    <source>
        <strain evidence="3">JU1422</strain>
    </source>
</reference>